<proteinExistence type="predicted"/>
<dbReference type="RefSeq" id="WP_305005373.1">
    <property type="nucleotide sequence ID" value="NZ_JAUQSY010000003.1"/>
</dbReference>
<reference evidence="2" key="1">
    <citation type="submission" date="2023-07" db="EMBL/GenBank/DDBJ databases">
        <authorList>
            <person name="Kim M.K."/>
        </authorList>
    </citation>
    <scope>NUCLEOTIDE SEQUENCE</scope>
    <source>
        <strain evidence="2">ASUV-10-1</strain>
    </source>
</reference>
<accession>A0ABT9B763</accession>
<gene>
    <name evidence="2" type="ORF">Q5H93_04870</name>
</gene>
<dbReference type="Gene3D" id="3.40.50.1010">
    <property type="entry name" value="5'-nuclease"/>
    <property type="match status" value="1"/>
</dbReference>
<feature type="domain" description="PIN" evidence="1">
    <location>
        <begin position="1"/>
        <end position="121"/>
    </location>
</feature>
<dbReference type="Pfam" id="PF01850">
    <property type="entry name" value="PIN"/>
    <property type="match status" value="1"/>
</dbReference>
<organism evidence="2 3">
    <name type="scientific">Hymenobacter aranciens</name>
    <dbReference type="NCBI Taxonomy" id="3063996"/>
    <lineage>
        <taxon>Bacteria</taxon>
        <taxon>Pseudomonadati</taxon>
        <taxon>Bacteroidota</taxon>
        <taxon>Cytophagia</taxon>
        <taxon>Cytophagales</taxon>
        <taxon>Hymenobacteraceae</taxon>
        <taxon>Hymenobacter</taxon>
    </lineage>
</organism>
<evidence type="ECO:0000259" key="1">
    <source>
        <dbReference type="Pfam" id="PF01850"/>
    </source>
</evidence>
<name>A0ABT9B763_9BACT</name>
<sequence>MVFDTNAVIAHVRRQQRLPVRAVLPIVVIGELKAFALKSNWGYQRVEFLEYLLEECPAVAIIDSMTDLYARLDAYSQGKLSGLPLPYGLTARNMGKNDLWIAATALYLDMPLHTADKDFDHLLPLGLTLVREPFK</sequence>
<comment type="caution">
    <text evidence="2">The sequence shown here is derived from an EMBL/GenBank/DDBJ whole genome shotgun (WGS) entry which is preliminary data.</text>
</comment>
<dbReference type="Proteomes" id="UP001176429">
    <property type="component" value="Unassembled WGS sequence"/>
</dbReference>
<dbReference type="EMBL" id="JAUQSY010000003">
    <property type="protein sequence ID" value="MDO7874055.1"/>
    <property type="molecule type" value="Genomic_DNA"/>
</dbReference>
<protein>
    <submittedName>
        <fullName evidence="2">PIN domain-containing protein</fullName>
    </submittedName>
</protein>
<evidence type="ECO:0000313" key="3">
    <source>
        <dbReference type="Proteomes" id="UP001176429"/>
    </source>
</evidence>
<dbReference type="InterPro" id="IPR002716">
    <property type="entry name" value="PIN_dom"/>
</dbReference>
<evidence type="ECO:0000313" key="2">
    <source>
        <dbReference type="EMBL" id="MDO7874055.1"/>
    </source>
</evidence>
<dbReference type="SUPFAM" id="SSF88723">
    <property type="entry name" value="PIN domain-like"/>
    <property type="match status" value="1"/>
</dbReference>
<dbReference type="InterPro" id="IPR029060">
    <property type="entry name" value="PIN-like_dom_sf"/>
</dbReference>
<keyword evidence="3" id="KW-1185">Reference proteome</keyword>